<dbReference type="RefSeq" id="WP_117956003.1">
    <property type="nucleotide sequence ID" value="NZ_QRAN01000016.1"/>
</dbReference>
<feature type="domain" description="Thiolase C-terminal" evidence="1">
    <location>
        <begin position="254"/>
        <end position="380"/>
    </location>
</feature>
<evidence type="ECO:0000313" key="2">
    <source>
        <dbReference type="EMBL" id="RLQ21082.1"/>
    </source>
</evidence>
<dbReference type="GO" id="GO:0003988">
    <property type="term" value="F:acetyl-CoA C-acyltransferase activity"/>
    <property type="evidence" value="ECO:0007669"/>
    <property type="project" value="UniProtKB-ARBA"/>
</dbReference>
<dbReference type="Proteomes" id="UP000265509">
    <property type="component" value="Unassembled WGS sequence"/>
</dbReference>
<keyword evidence="3" id="KW-1185">Reference proteome</keyword>
<dbReference type="PIRSF" id="PIRSF000429">
    <property type="entry name" value="Ac-CoA_Ac_transf"/>
    <property type="match status" value="1"/>
</dbReference>
<protein>
    <submittedName>
        <fullName evidence="2">Transporter</fullName>
    </submittedName>
</protein>
<dbReference type="PANTHER" id="PTHR42870:SF1">
    <property type="entry name" value="NON-SPECIFIC LIPID-TRANSFER PROTEIN-LIKE 2"/>
    <property type="match status" value="1"/>
</dbReference>
<reference evidence="2 3" key="1">
    <citation type="submission" date="2018-07" db="EMBL/GenBank/DDBJ databases">
        <title>Halioglobus sp. genome submission.</title>
        <authorList>
            <person name="Ye M.-Q."/>
            <person name="Du Z.-J."/>
        </authorList>
    </citation>
    <scope>NUCLEOTIDE SEQUENCE [LARGE SCALE GENOMIC DNA]</scope>
    <source>
        <strain evidence="2 3">U0301</strain>
    </source>
</reference>
<evidence type="ECO:0000259" key="1">
    <source>
        <dbReference type="Pfam" id="PF22691"/>
    </source>
</evidence>
<organism evidence="2 3">
    <name type="scientific">Seongchinamella sediminis</name>
    <dbReference type="NCBI Taxonomy" id="2283635"/>
    <lineage>
        <taxon>Bacteria</taxon>
        <taxon>Pseudomonadati</taxon>
        <taxon>Pseudomonadota</taxon>
        <taxon>Gammaproteobacteria</taxon>
        <taxon>Cellvibrionales</taxon>
        <taxon>Halieaceae</taxon>
        <taxon>Seongchinamella</taxon>
    </lineage>
</organism>
<dbReference type="InterPro" id="IPR016039">
    <property type="entry name" value="Thiolase-like"/>
</dbReference>
<sequence length="387" mass="41018">MLKDKACIVGIGETGYCRKPGSGRSEEALQLQAAVAALDDAGLKGREIDGILAFPNLGKSEAFAASLGSENLRFAATIHMGGASPVASLRMAAMAVATGAARHVLIPGGWNGYSGARVRETVTTDKNSIPGGAIAWDYYLPQGLTVPPQWYALMCRRHMHEYGTSHEQLGAVAVAMRKHAQLNPGALMHGKPLTIEDYLQSPMLADPYRMNDCCLETDGAAAFIVTTVERARDLGKTPVYIMGAASGQPYPADEFTTRKDFHQTGLSIAAPEAFQMAGVSPADMDFAQIYDCFTFEVIQQLEEAGFCQRGEGGAFVEDGGIELGGRLPVNTSGGLLSEAHSLGLGHVVEAVKQLRGEAGERQVANAELGLVTGWGDFGDGSIAILRR</sequence>
<dbReference type="InterPro" id="IPR055140">
    <property type="entry name" value="Thiolase_C_2"/>
</dbReference>
<dbReference type="AlphaFoldDB" id="A0A3L7DYZ8"/>
<dbReference type="PANTHER" id="PTHR42870">
    <property type="entry name" value="ACETYL-COA C-ACETYLTRANSFERASE"/>
    <property type="match status" value="1"/>
</dbReference>
<accession>A0A3L7DYZ8</accession>
<dbReference type="SUPFAM" id="SSF53901">
    <property type="entry name" value="Thiolase-like"/>
    <property type="match status" value="2"/>
</dbReference>
<dbReference type="InterPro" id="IPR002155">
    <property type="entry name" value="Thiolase"/>
</dbReference>
<comment type="caution">
    <text evidence="2">The sequence shown here is derived from an EMBL/GenBank/DDBJ whole genome shotgun (WGS) entry which is preliminary data.</text>
</comment>
<name>A0A3L7DYZ8_9GAMM</name>
<dbReference type="OrthoDB" id="7053663at2"/>
<dbReference type="Pfam" id="PF22691">
    <property type="entry name" value="Thiolase_C_1"/>
    <property type="match status" value="1"/>
</dbReference>
<dbReference type="EMBL" id="QRAN01000016">
    <property type="protein sequence ID" value="RLQ21082.1"/>
    <property type="molecule type" value="Genomic_DNA"/>
</dbReference>
<evidence type="ECO:0000313" key="3">
    <source>
        <dbReference type="Proteomes" id="UP000265509"/>
    </source>
</evidence>
<dbReference type="CDD" id="cd00829">
    <property type="entry name" value="SCP-x_thiolase"/>
    <property type="match status" value="1"/>
</dbReference>
<proteinExistence type="predicted"/>
<gene>
    <name evidence="2" type="ORF">DWB85_14385</name>
</gene>
<dbReference type="Gene3D" id="3.40.47.10">
    <property type="match status" value="1"/>
</dbReference>